<evidence type="ECO:0000256" key="1">
    <source>
        <dbReference type="SAM" id="Phobius"/>
    </source>
</evidence>
<dbReference type="EMBL" id="LR798225">
    <property type="protein sequence ID" value="CAB5194947.1"/>
    <property type="molecule type" value="Genomic_DNA"/>
</dbReference>
<sequence>MIVYEIVMWFYASMCLFIGALIWIFNTREKPPPQFPPELICDGCGQVCSDLLGGYCEYCVKKLAQ</sequence>
<proteinExistence type="predicted"/>
<keyword evidence="1" id="KW-0472">Membrane</keyword>
<protein>
    <submittedName>
        <fullName evidence="2">Uncharacterized protein</fullName>
    </submittedName>
</protein>
<feature type="transmembrane region" description="Helical" evidence="1">
    <location>
        <begin position="6"/>
        <end position="25"/>
    </location>
</feature>
<accession>A0A6J7WC28</accession>
<gene>
    <name evidence="2" type="ORF">UFOVP172_40</name>
</gene>
<reference evidence="2" key="1">
    <citation type="submission" date="2020-05" db="EMBL/GenBank/DDBJ databases">
        <authorList>
            <person name="Chiriac C."/>
            <person name="Salcher M."/>
            <person name="Ghai R."/>
            <person name="Kavagutti S V."/>
        </authorList>
    </citation>
    <scope>NUCLEOTIDE SEQUENCE</scope>
</reference>
<keyword evidence="1" id="KW-0812">Transmembrane</keyword>
<evidence type="ECO:0000313" key="2">
    <source>
        <dbReference type="EMBL" id="CAB5194947.1"/>
    </source>
</evidence>
<organism evidence="2">
    <name type="scientific">uncultured Caudovirales phage</name>
    <dbReference type="NCBI Taxonomy" id="2100421"/>
    <lineage>
        <taxon>Viruses</taxon>
        <taxon>Duplodnaviria</taxon>
        <taxon>Heunggongvirae</taxon>
        <taxon>Uroviricota</taxon>
        <taxon>Caudoviricetes</taxon>
        <taxon>Peduoviridae</taxon>
        <taxon>Maltschvirus</taxon>
        <taxon>Maltschvirus maltsch</taxon>
    </lineage>
</organism>
<keyword evidence="1" id="KW-1133">Transmembrane helix</keyword>
<name>A0A6J7WC28_9CAUD</name>